<dbReference type="EMBL" id="JBBPDW010000003">
    <property type="protein sequence ID" value="KAK7554456.1"/>
    <property type="molecule type" value="Genomic_DNA"/>
</dbReference>
<reference evidence="2 3" key="1">
    <citation type="submission" date="2024-04" db="EMBL/GenBank/DDBJ databases">
        <title>Phyllosticta paracitricarpa is synonymous to the EU quarantine fungus P. citricarpa based on phylogenomic analyses.</title>
        <authorList>
            <consortium name="Lawrence Berkeley National Laboratory"/>
            <person name="Van Ingen-Buijs V.A."/>
            <person name="Van Westerhoven A.C."/>
            <person name="Haridas S."/>
            <person name="Skiadas P."/>
            <person name="Martin F."/>
            <person name="Groenewald J.Z."/>
            <person name="Crous P.W."/>
            <person name="Seidl M.F."/>
        </authorList>
    </citation>
    <scope>NUCLEOTIDE SEQUENCE [LARGE SCALE GENOMIC DNA]</scope>
    <source>
        <strain evidence="2 3">CBS 122670</strain>
    </source>
</reference>
<gene>
    <name evidence="2" type="ORF">IWX46DRAFT_577679</name>
</gene>
<evidence type="ECO:0000313" key="3">
    <source>
        <dbReference type="Proteomes" id="UP001365128"/>
    </source>
</evidence>
<organism evidence="2 3">
    <name type="scientific">Phyllosticta citricarpa</name>
    <dbReference type="NCBI Taxonomy" id="55181"/>
    <lineage>
        <taxon>Eukaryota</taxon>
        <taxon>Fungi</taxon>
        <taxon>Dikarya</taxon>
        <taxon>Ascomycota</taxon>
        <taxon>Pezizomycotina</taxon>
        <taxon>Dothideomycetes</taxon>
        <taxon>Dothideomycetes incertae sedis</taxon>
        <taxon>Botryosphaeriales</taxon>
        <taxon>Phyllostictaceae</taxon>
        <taxon>Phyllosticta</taxon>
    </lineage>
</organism>
<dbReference type="Proteomes" id="UP001365128">
    <property type="component" value="Unassembled WGS sequence"/>
</dbReference>
<name>A0ABR1MN17_9PEZI</name>
<evidence type="ECO:0000313" key="2">
    <source>
        <dbReference type="EMBL" id="KAK7554456.1"/>
    </source>
</evidence>
<proteinExistence type="predicted"/>
<protein>
    <submittedName>
        <fullName evidence="2">Uncharacterized protein</fullName>
    </submittedName>
</protein>
<sequence length="200" mass="22442">MPLCAHTWHGHLLSKFSNPTALALLNSWDCKLVHTSNLGRRRGGEKHMRRNESVQRKVVVCRRRWFVEGRSPSSIPRVPNPRFARLPPIKSNSRTTALIVLEHCGAVSRLSSQTITCMKRAQPTRYPSRCSFQGPELARSLATYVRSVVAPGSSPKKRKLMSAGYGARGSVHQTSSPESRRRRRKDDLPTLLRPSASLPL</sequence>
<evidence type="ECO:0000256" key="1">
    <source>
        <dbReference type="SAM" id="MobiDB-lite"/>
    </source>
</evidence>
<feature type="region of interest" description="Disordered" evidence="1">
    <location>
        <begin position="152"/>
        <end position="200"/>
    </location>
</feature>
<accession>A0ABR1MN17</accession>
<comment type="caution">
    <text evidence="2">The sequence shown here is derived from an EMBL/GenBank/DDBJ whole genome shotgun (WGS) entry which is preliminary data.</text>
</comment>
<keyword evidence="3" id="KW-1185">Reference proteome</keyword>